<feature type="region of interest" description="Disordered" evidence="1">
    <location>
        <begin position="57"/>
        <end position="89"/>
    </location>
</feature>
<accession>A0ABR0I030</accession>
<organism evidence="2 3">
    <name type="scientific">Podospora pseudopauciseta</name>
    <dbReference type="NCBI Taxonomy" id="2093780"/>
    <lineage>
        <taxon>Eukaryota</taxon>
        <taxon>Fungi</taxon>
        <taxon>Dikarya</taxon>
        <taxon>Ascomycota</taxon>
        <taxon>Pezizomycotina</taxon>
        <taxon>Sordariomycetes</taxon>
        <taxon>Sordariomycetidae</taxon>
        <taxon>Sordariales</taxon>
        <taxon>Podosporaceae</taxon>
        <taxon>Podospora</taxon>
    </lineage>
</organism>
<feature type="compositionally biased region" description="Basic and acidic residues" evidence="1">
    <location>
        <begin position="60"/>
        <end position="70"/>
    </location>
</feature>
<gene>
    <name evidence="2" type="ORF">QC763_0012760</name>
</gene>
<feature type="compositionally biased region" description="Polar residues" evidence="1">
    <location>
        <begin position="71"/>
        <end position="89"/>
    </location>
</feature>
<name>A0ABR0I030_9PEZI</name>
<evidence type="ECO:0000313" key="2">
    <source>
        <dbReference type="EMBL" id="KAK4673313.1"/>
    </source>
</evidence>
<reference evidence="2 3" key="1">
    <citation type="journal article" date="2023" name="bioRxiv">
        <title>High-quality genome assemblies of four members of thePodospora anserinaspecies complex.</title>
        <authorList>
            <person name="Ament-Velasquez S.L."/>
            <person name="Vogan A.A."/>
            <person name="Wallerman O."/>
            <person name="Hartmann F."/>
            <person name="Gautier V."/>
            <person name="Silar P."/>
            <person name="Giraud T."/>
            <person name="Johannesson H."/>
        </authorList>
    </citation>
    <scope>NUCLEOTIDE SEQUENCE [LARGE SCALE GENOMIC DNA]</scope>
    <source>
        <strain evidence="2 3">CBS 411.78</strain>
    </source>
</reference>
<dbReference type="RefSeq" id="XP_062770635.1">
    <property type="nucleotide sequence ID" value="XM_062905250.1"/>
</dbReference>
<dbReference type="GeneID" id="87925184"/>
<dbReference type="Proteomes" id="UP001326199">
    <property type="component" value="Unassembled WGS sequence"/>
</dbReference>
<protein>
    <submittedName>
        <fullName evidence="2">Uncharacterized protein</fullName>
    </submittedName>
</protein>
<dbReference type="EMBL" id="JAFFHB010000001">
    <property type="protein sequence ID" value="KAK4673313.1"/>
    <property type="molecule type" value="Genomic_DNA"/>
</dbReference>
<comment type="caution">
    <text evidence="2">The sequence shown here is derived from an EMBL/GenBank/DDBJ whole genome shotgun (WGS) entry which is preliminary data.</text>
</comment>
<evidence type="ECO:0000256" key="1">
    <source>
        <dbReference type="SAM" id="MobiDB-lite"/>
    </source>
</evidence>
<keyword evidence="3" id="KW-1185">Reference proteome</keyword>
<evidence type="ECO:0000313" key="3">
    <source>
        <dbReference type="Proteomes" id="UP001326199"/>
    </source>
</evidence>
<sequence>MTYTDCLFQALSRTHRSWQSSAKFTGVLPPPSISRYYPNRGGVGYRTRRSLARNNLPYSLDRRQPSEENTHPLSDPSTPKICTTNSLAT</sequence>
<proteinExistence type="predicted"/>